<keyword evidence="3" id="KW-0808">Transferase</keyword>
<dbReference type="InterPro" id="IPR011009">
    <property type="entry name" value="Kinase-like_dom_sf"/>
</dbReference>
<comment type="caution">
    <text evidence="10">The sequence shown here is derived from an EMBL/GenBank/DDBJ whole genome shotgun (WGS) entry which is preliminary data.</text>
</comment>
<organism evidence="10 11">
    <name type="scientific">Aeromicrobium alkaliterrae</name>
    <dbReference type="NCBI Taxonomy" id="302168"/>
    <lineage>
        <taxon>Bacteria</taxon>
        <taxon>Bacillati</taxon>
        <taxon>Actinomycetota</taxon>
        <taxon>Actinomycetes</taxon>
        <taxon>Propionibacteriales</taxon>
        <taxon>Nocardioidaceae</taxon>
        <taxon>Aeromicrobium</taxon>
    </lineage>
</organism>
<keyword evidence="6" id="KW-0067">ATP-binding</keyword>
<keyword evidence="8" id="KW-1133">Transmembrane helix</keyword>
<protein>
    <recommendedName>
        <fullName evidence="1">non-specific serine/threonine protein kinase</fullName>
        <ecNumber evidence="1">2.7.11.1</ecNumber>
    </recommendedName>
</protein>
<proteinExistence type="predicted"/>
<keyword evidence="5" id="KW-0418">Kinase</keyword>
<dbReference type="SMART" id="SM00220">
    <property type="entry name" value="S_TKc"/>
    <property type="match status" value="1"/>
</dbReference>
<evidence type="ECO:0000256" key="7">
    <source>
        <dbReference type="SAM" id="MobiDB-lite"/>
    </source>
</evidence>
<keyword evidence="4" id="KW-0547">Nucleotide-binding</keyword>
<dbReference type="Gene3D" id="1.10.510.10">
    <property type="entry name" value="Transferase(Phosphotransferase) domain 1"/>
    <property type="match status" value="1"/>
</dbReference>
<dbReference type="PROSITE" id="PS50011">
    <property type="entry name" value="PROTEIN_KINASE_DOM"/>
    <property type="match status" value="1"/>
</dbReference>
<dbReference type="EC" id="2.7.11.1" evidence="1"/>
<feature type="compositionally biased region" description="Basic and acidic residues" evidence="7">
    <location>
        <begin position="417"/>
        <end position="429"/>
    </location>
</feature>
<evidence type="ECO:0000256" key="5">
    <source>
        <dbReference type="ARBA" id="ARBA00022777"/>
    </source>
</evidence>
<dbReference type="Proteomes" id="UP001501057">
    <property type="component" value="Unassembled WGS sequence"/>
</dbReference>
<reference evidence="10 11" key="1">
    <citation type="journal article" date="2019" name="Int. J. Syst. Evol. Microbiol.">
        <title>The Global Catalogue of Microorganisms (GCM) 10K type strain sequencing project: providing services to taxonomists for standard genome sequencing and annotation.</title>
        <authorList>
            <consortium name="The Broad Institute Genomics Platform"/>
            <consortium name="The Broad Institute Genome Sequencing Center for Infectious Disease"/>
            <person name="Wu L."/>
            <person name="Ma J."/>
        </authorList>
    </citation>
    <scope>NUCLEOTIDE SEQUENCE [LARGE SCALE GENOMIC DNA]</scope>
    <source>
        <strain evidence="10 11">JCM 13518</strain>
    </source>
</reference>
<feature type="region of interest" description="Disordered" evidence="7">
    <location>
        <begin position="413"/>
        <end position="449"/>
    </location>
</feature>
<feature type="domain" description="Protein kinase" evidence="9">
    <location>
        <begin position="1"/>
        <end position="248"/>
    </location>
</feature>
<sequence length="471" mass="49181">MGAVWLARDTRLGRTVALKRLGGIGTADGVDRRRAEREAQLAARLNHVNVVAVHDLVEDDEGWSWLVMEHVAGRTLAHEIASETLSEARVAEIGRQVADALAAAHQAGIVHRDVKPSNILIAPNGIAKLSDFGIARGEGDDALTRTGHVSGSPAYLPPEVARGQHGGPEVDLWSLGATLFHAASGRSPYAAPDGEHSNPVGTLFRIVHDDPPRLPGHGALSTLVARLMTHEPDQRPSAAEAATALALVSGRAEPAETQAMVPLPDATDVLPPVPLPLPPPPAAKRSFVDRLPRWAVLAAAAALVVVLLGSLAVALGGDDSADVASAGETATTPPPPTAEEIDAYVRQYVATTAGDPGAGFALLSEDARESVGGFEPFQASWASMPGVTITALTVDAATGSAVATLQWTVTSTVEVPVEPKDEKGPKKKDDEDDDEGPGTQTQTVSETFTRTLQVTVERNDEQLQIASSSVS</sequence>
<feature type="transmembrane region" description="Helical" evidence="8">
    <location>
        <begin position="294"/>
        <end position="315"/>
    </location>
</feature>
<keyword evidence="8" id="KW-0812">Transmembrane</keyword>
<evidence type="ECO:0000256" key="8">
    <source>
        <dbReference type="SAM" id="Phobius"/>
    </source>
</evidence>
<dbReference type="PANTHER" id="PTHR43289:SF6">
    <property type="entry name" value="SERINE_THREONINE-PROTEIN KINASE NEKL-3"/>
    <property type="match status" value="1"/>
</dbReference>
<dbReference type="EMBL" id="BAAAME010000002">
    <property type="protein sequence ID" value="GAA1724815.1"/>
    <property type="molecule type" value="Genomic_DNA"/>
</dbReference>
<evidence type="ECO:0000256" key="1">
    <source>
        <dbReference type="ARBA" id="ARBA00012513"/>
    </source>
</evidence>
<keyword evidence="11" id="KW-1185">Reference proteome</keyword>
<evidence type="ECO:0000256" key="2">
    <source>
        <dbReference type="ARBA" id="ARBA00022527"/>
    </source>
</evidence>
<evidence type="ECO:0000259" key="9">
    <source>
        <dbReference type="PROSITE" id="PS50011"/>
    </source>
</evidence>
<dbReference type="CDD" id="cd14014">
    <property type="entry name" value="STKc_PknB_like"/>
    <property type="match status" value="1"/>
</dbReference>
<evidence type="ECO:0000256" key="4">
    <source>
        <dbReference type="ARBA" id="ARBA00022741"/>
    </source>
</evidence>
<dbReference type="InterPro" id="IPR000719">
    <property type="entry name" value="Prot_kinase_dom"/>
</dbReference>
<evidence type="ECO:0000256" key="3">
    <source>
        <dbReference type="ARBA" id="ARBA00022679"/>
    </source>
</evidence>
<evidence type="ECO:0000313" key="11">
    <source>
        <dbReference type="Proteomes" id="UP001501057"/>
    </source>
</evidence>
<keyword evidence="8" id="KW-0472">Membrane</keyword>
<name>A0ABN2JF81_9ACTN</name>
<evidence type="ECO:0000256" key="6">
    <source>
        <dbReference type="ARBA" id="ARBA00022840"/>
    </source>
</evidence>
<dbReference type="PROSITE" id="PS00108">
    <property type="entry name" value="PROTEIN_KINASE_ST"/>
    <property type="match status" value="1"/>
</dbReference>
<gene>
    <name evidence="10" type="ORF">GCM10009710_02000</name>
</gene>
<dbReference type="InterPro" id="IPR008271">
    <property type="entry name" value="Ser/Thr_kinase_AS"/>
</dbReference>
<keyword evidence="2" id="KW-0723">Serine/threonine-protein kinase</keyword>
<dbReference type="Gene3D" id="3.30.200.20">
    <property type="entry name" value="Phosphorylase Kinase, domain 1"/>
    <property type="match status" value="1"/>
</dbReference>
<evidence type="ECO:0000313" key="10">
    <source>
        <dbReference type="EMBL" id="GAA1724815.1"/>
    </source>
</evidence>
<dbReference type="PANTHER" id="PTHR43289">
    <property type="entry name" value="MITOGEN-ACTIVATED PROTEIN KINASE KINASE KINASE 20-RELATED"/>
    <property type="match status" value="1"/>
</dbReference>
<accession>A0ABN2JF81</accession>
<dbReference type="SUPFAM" id="SSF56112">
    <property type="entry name" value="Protein kinase-like (PK-like)"/>
    <property type="match status" value="1"/>
</dbReference>
<dbReference type="Pfam" id="PF00069">
    <property type="entry name" value="Pkinase"/>
    <property type="match status" value="1"/>
</dbReference>
<feature type="compositionally biased region" description="Polar residues" evidence="7">
    <location>
        <begin position="439"/>
        <end position="449"/>
    </location>
</feature>